<organism evidence="5 6">
    <name type="scientific">Armillaria ostoyae</name>
    <name type="common">Armillaria root rot fungus</name>
    <dbReference type="NCBI Taxonomy" id="47428"/>
    <lineage>
        <taxon>Eukaryota</taxon>
        <taxon>Fungi</taxon>
        <taxon>Dikarya</taxon>
        <taxon>Basidiomycota</taxon>
        <taxon>Agaricomycotina</taxon>
        <taxon>Agaricomycetes</taxon>
        <taxon>Agaricomycetidae</taxon>
        <taxon>Agaricales</taxon>
        <taxon>Marasmiineae</taxon>
        <taxon>Physalacriaceae</taxon>
        <taxon>Armillaria</taxon>
    </lineage>
</organism>
<keyword evidence="4" id="KW-0560">Oxidoreductase</keyword>
<accession>A0A284RC52</accession>
<name>A0A284RC52_ARMOS</name>
<dbReference type="OrthoDB" id="66881at2759"/>
<dbReference type="STRING" id="47428.A0A284RC52"/>
<gene>
    <name evidence="5" type="ORF">ARMOST_09650</name>
</gene>
<dbReference type="GO" id="GO:0004499">
    <property type="term" value="F:N,N-dimethylaniline monooxygenase activity"/>
    <property type="evidence" value="ECO:0007669"/>
    <property type="project" value="InterPro"/>
</dbReference>
<evidence type="ECO:0000313" key="5">
    <source>
        <dbReference type="EMBL" id="SJL06314.1"/>
    </source>
</evidence>
<dbReference type="AlphaFoldDB" id="A0A284RC52"/>
<comment type="similarity">
    <text evidence="1">Belongs to the FAD-binding monooxygenase family.</text>
</comment>
<dbReference type="GO" id="GO:0050661">
    <property type="term" value="F:NADP binding"/>
    <property type="evidence" value="ECO:0007669"/>
    <property type="project" value="InterPro"/>
</dbReference>
<protein>
    <submittedName>
        <fullName evidence="5">Related to monooxigenase</fullName>
    </submittedName>
</protein>
<evidence type="ECO:0000256" key="3">
    <source>
        <dbReference type="ARBA" id="ARBA00022827"/>
    </source>
</evidence>
<dbReference type="Proteomes" id="UP000219338">
    <property type="component" value="Unassembled WGS sequence"/>
</dbReference>
<dbReference type="InterPro" id="IPR051209">
    <property type="entry name" value="FAD-bind_Monooxygenase_sf"/>
</dbReference>
<dbReference type="PANTHER" id="PTHR42877">
    <property type="entry name" value="L-ORNITHINE N(5)-MONOOXYGENASE-RELATED"/>
    <property type="match status" value="1"/>
</dbReference>
<sequence>MSTNKSERPWPSVNARGYRIPEQLFGDIKPIKVIAIGAGISGICLAHDIQERGKNIDLTIYEMGSDVGGTWFWNQYPGCRCDIPSVNYQMSWCPNPNWSEFYGTAEDIQSYYKGLVDKFGLGKYINLNHEVIYAEWLDDAKKWRLRIRGPDAKEFDDQSDVFINAGGVLNTWKWPNIEGLHDFKGVLCHTARWPKDLDYKGKRIAVIGCGSSGIQVLATMQPDAKQIYHWIRSPTWITSAFAQQYAGPGGTNFRYTEVQKKLFAEDPYHSLKYRKMIESDLNQRFRFIVIGTPEQKAVLAYADADMRRRLQGDERLIDAIVPKDFIVGCRRPTPGNGYLEALLQPNVCVDTKMFQKVTEKGFIDADGKEVEVDIIVCATGFDTSFVPRFPLVAKGRNVQDRWAQYPVDVYMSLAVKDVPNYLMYYGPHGPTGHGSGAPMIEALTGCFMKILKKMQMENITTMTINSKAVDDFNEHRELYLKRTAWSGQCSSWFKPGPGGKSSISFPTSYLNISFLASPIMFPGNRVLFIELLTNPRFEDWDYEYDSANNRFGYLGDGFTIREHDGRDTTFYYGLLDGKDEQPNYSDLRSIYMRSDM</sequence>
<dbReference type="EMBL" id="FUEG01000007">
    <property type="protein sequence ID" value="SJL06314.1"/>
    <property type="molecule type" value="Genomic_DNA"/>
</dbReference>
<dbReference type="PANTHER" id="PTHR42877:SF7">
    <property type="entry name" value="FLAVIN-BINDING MONOOXYGENASE-RELATED"/>
    <property type="match status" value="1"/>
</dbReference>
<dbReference type="GO" id="GO:0050660">
    <property type="term" value="F:flavin adenine dinucleotide binding"/>
    <property type="evidence" value="ECO:0007669"/>
    <property type="project" value="InterPro"/>
</dbReference>
<evidence type="ECO:0000256" key="2">
    <source>
        <dbReference type="ARBA" id="ARBA00022630"/>
    </source>
</evidence>
<dbReference type="InterPro" id="IPR036188">
    <property type="entry name" value="FAD/NAD-bd_sf"/>
</dbReference>
<keyword evidence="3" id="KW-0274">FAD</keyword>
<proteinExistence type="inferred from homology"/>
<dbReference type="SUPFAM" id="SSF51905">
    <property type="entry name" value="FAD/NAD(P)-binding domain"/>
    <property type="match status" value="3"/>
</dbReference>
<keyword evidence="6" id="KW-1185">Reference proteome</keyword>
<evidence type="ECO:0000256" key="4">
    <source>
        <dbReference type="ARBA" id="ARBA00023002"/>
    </source>
</evidence>
<dbReference type="Gene3D" id="3.50.50.60">
    <property type="entry name" value="FAD/NAD(P)-binding domain"/>
    <property type="match status" value="2"/>
</dbReference>
<evidence type="ECO:0000313" key="6">
    <source>
        <dbReference type="Proteomes" id="UP000219338"/>
    </source>
</evidence>
<keyword evidence="2" id="KW-0285">Flavoprotein</keyword>
<dbReference type="InterPro" id="IPR020946">
    <property type="entry name" value="Flavin_mOase-like"/>
</dbReference>
<evidence type="ECO:0000256" key="1">
    <source>
        <dbReference type="ARBA" id="ARBA00010139"/>
    </source>
</evidence>
<dbReference type="Pfam" id="PF00743">
    <property type="entry name" value="FMO-like"/>
    <property type="match status" value="1"/>
</dbReference>
<dbReference type="OMA" id="LTHSANY"/>
<reference evidence="6" key="1">
    <citation type="journal article" date="2017" name="Nat. Ecol. Evol.">
        <title>Genome expansion and lineage-specific genetic innovations in the forest pathogenic fungi Armillaria.</title>
        <authorList>
            <person name="Sipos G."/>
            <person name="Prasanna A.N."/>
            <person name="Walter M.C."/>
            <person name="O'Connor E."/>
            <person name="Balint B."/>
            <person name="Krizsan K."/>
            <person name="Kiss B."/>
            <person name="Hess J."/>
            <person name="Varga T."/>
            <person name="Slot J."/>
            <person name="Riley R."/>
            <person name="Boka B."/>
            <person name="Rigling D."/>
            <person name="Barry K."/>
            <person name="Lee J."/>
            <person name="Mihaltcheva S."/>
            <person name="LaButti K."/>
            <person name="Lipzen A."/>
            <person name="Waldron R."/>
            <person name="Moloney N.M."/>
            <person name="Sperisen C."/>
            <person name="Kredics L."/>
            <person name="Vagvoelgyi C."/>
            <person name="Patrignani A."/>
            <person name="Fitzpatrick D."/>
            <person name="Nagy I."/>
            <person name="Doyle S."/>
            <person name="Anderson J.B."/>
            <person name="Grigoriev I.V."/>
            <person name="Gueldener U."/>
            <person name="Muensterkoetter M."/>
            <person name="Nagy L.G."/>
        </authorList>
    </citation>
    <scope>NUCLEOTIDE SEQUENCE [LARGE SCALE GENOMIC DNA]</scope>
    <source>
        <strain evidence="6">C18/9</strain>
    </source>
</reference>